<feature type="domain" description="CBM2" evidence="3">
    <location>
        <begin position="143"/>
        <end position="256"/>
    </location>
</feature>
<evidence type="ECO:0000259" key="3">
    <source>
        <dbReference type="PROSITE" id="PS51173"/>
    </source>
</evidence>
<dbReference type="InterPro" id="IPR012291">
    <property type="entry name" value="CBM2_carb-bd_dom_sf"/>
</dbReference>
<accession>A0ABW6WHE4</accession>
<evidence type="ECO:0000256" key="2">
    <source>
        <dbReference type="SAM" id="Phobius"/>
    </source>
</evidence>
<dbReference type="RefSeq" id="WP_026205333.1">
    <property type="nucleotide sequence ID" value="NZ_JBIAZU010000004.1"/>
</dbReference>
<dbReference type="PROSITE" id="PS51173">
    <property type="entry name" value="CBM2"/>
    <property type="match status" value="1"/>
</dbReference>
<keyword evidence="2" id="KW-0812">Transmembrane</keyword>
<feature type="compositionally biased region" description="Low complexity" evidence="1">
    <location>
        <begin position="99"/>
        <end position="128"/>
    </location>
</feature>
<feature type="region of interest" description="Disordered" evidence="1">
    <location>
        <begin position="30"/>
        <end position="49"/>
    </location>
</feature>
<gene>
    <name evidence="4" type="ORF">ACFY35_21220</name>
</gene>
<keyword evidence="5" id="KW-1185">Reference proteome</keyword>
<dbReference type="Pfam" id="PF00553">
    <property type="entry name" value="CBM_2"/>
    <property type="match status" value="1"/>
</dbReference>
<comment type="caution">
    <text evidence="4">The sequence shown here is derived from an EMBL/GenBank/DDBJ whole genome shotgun (WGS) entry which is preliminary data.</text>
</comment>
<feature type="region of interest" description="Disordered" evidence="1">
    <location>
        <begin position="88"/>
        <end position="149"/>
    </location>
</feature>
<dbReference type="SUPFAM" id="SSF49384">
    <property type="entry name" value="Carbohydrate-binding domain"/>
    <property type="match status" value="1"/>
</dbReference>
<organism evidence="4 5">
    <name type="scientific">Paractinoplanes globisporus</name>
    <dbReference type="NCBI Taxonomy" id="113565"/>
    <lineage>
        <taxon>Bacteria</taxon>
        <taxon>Bacillati</taxon>
        <taxon>Actinomycetota</taxon>
        <taxon>Actinomycetes</taxon>
        <taxon>Micromonosporales</taxon>
        <taxon>Micromonosporaceae</taxon>
        <taxon>Paractinoplanes</taxon>
    </lineage>
</organism>
<sequence>MNDPHPGPRRSPTVVLLDAMLGLVTAVQTGNLPGRRRRPAGRPDGHPAASRRAGLVWLIAGVLVVAGGTAILIGVLMGAPGTLTALPEPGAAAPPPPVTSLAPPAATTTGKVSAGPSSPASATPAVTGVAGGPSAGRPSTRPSTSTGGSLSAAYAAVNGSGVLGYQATVTLHAQGPGPSADWRLTITLPRTTLQVAAVSGATAERAGAVWTFSPDNSTRRIPAGASATIAFEVRGATLVDAQPTDCRIDGKTCSGLPGQGG</sequence>
<feature type="compositionally biased region" description="Low complexity" evidence="1">
    <location>
        <begin position="135"/>
        <end position="149"/>
    </location>
</feature>
<evidence type="ECO:0000313" key="5">
    <source>
        <dbReference type="Proteomes" id="UP001602245"/>
    </source>
</evidence>
<proteinExistence type="predicted"/>
<evidence type="ECO:0000313" key="4">
    <source>
        <dbReference type="EMBL" id="MFF5291970.1"/>
    </source>
</evidence>
<dbReference type="InterPro" id="IPR008965">
    <property type="entry name" value="CBM2/CBM3_carb-bd_dom_sf"/>
</dbReference>
<keyword evidence="2" id="KW-1133">Transmembrane helix</keyword>
<name>A0ABW6WHE4_9ACTN</name>
<evidence type="ECO:0000256" key="1">
    <source>
        <dbReference type="SAM" id="MobiDB-lite"/>
    </source>
</evidence>
<protein>
    <submittedName>
        <fullName evidence="4">Cellulose binding domain-containing protein</fullName>
    </submittedName>
</protein>
<dbReference type="Proteomes" id="UP001602245">
    <property type="component" value="Unassembled WGS sequence"/>
</dbReference>
<dbReference type="InterPro" id="IPR001919">
    <property type="entry name" value="CBD2"/>
</dbReference>
<keyword evidence="2" id="KW-0472">Membrane</keyword>
<dbReference type="SMART" id="SM00637">
    <property type="entry name" value="CBD_II"/>
    <property type="match status" value="1"/>
</dbReference>
<feature type="transmembrane region" description="Helical" evidence="2">
    <location>
        <begin position="12"/>
        <end position="34"/>
    </location>
</feature>
<reference evidence="4 5" key="1">
    <citation type="submission" date="2024-10" db="EMBL/GenBank/DDBJ databases">
        <title>The Natural Products Discovery Center: Release of the First 8490 Sequenced Strains for Exploring Actinobacteria Biosynthetic Diversity.</title>
        <authorList>
            <person name="Kalkreuter E."/>
            <person name="Kautsar S.A."/>
            <person name="Yang D."/>
            <person name="Bader C.D."/>
            <person name="Teijaro C.N."/>
            <person name="Fluegel L."/>
            <person name="Davis C.M."/>
            <person name="Simpson J.R."/>
            <person name="Lauterbach L."/>
            <person name="Steele A.D."/>
            <person name="Gui C."/>
            <person name="Meng S."/>
            <person name="Li G."/>
            <person name="Viehrig K."/>
            <person name="Ye F."/>
            <person name="Su P."/>
            <person name="Kiefer A.F."/>
            <person name="Nichols A."/>
            <person name="Cepeda A.J."/>
            <person name="Yan W."/>
            <person name="Fan B."/>
            <person name="Jiang Y."/>
            <person name="Adhikari A."/>
            <person name="Zheng C.-J."/>
            <person name="Schuster L."/>
            <person name="Cowan T.M."/>
            <person name="Smanski M.J."/>
            <person name="Chevrette M.G."/>
            <person name="De Carvalho L.P.S."/>
            <person name="Shen B."/>
        </authorList>
    </citation>
    <scope>NUCLEOTIDE SEQUENCE [LARGE SCALE GENOMIC DNA]</scope>
    <source>
        <strain evidence="4 5">NPDC000087</strain>
    </source>
</reference>
<dbReference type="Gene3D" id="2.60.40.290">
    <property type="match status" value="1"/>
</dbReference>
<dbReference type="EMBL" id="JBIAZU010000004">
    <property type="protein sequence ID" value="MFF5291970.1"/>
    <property type="molecule type" value="Genomic_DNA"/>
</dbReference>
<feature type="transmembrane region" description="Helical" evidence="2">
    <location>
        <begin position="55"/>
        <end position="79"/>
    </location>
</feature>